<dbReference type="OMA" id="CINGVEI"/>
<proteinExistence type="predicted"/>
<dbReference type="OrthoDB" id="45996at2759"/>
<evidence type="ECO:0000313" key="1">
    <source>
        <dbReference type="EMBL" id="EJK48727.1"/>
    </source>
</evidence>
<keyword evidence="2" id="KW-1185">Reference proteome</keyword>
<dbReference type="GO" id="GO:0004190">
    <property type="term" value="F:aspartic-type endopeptidase activity"/>
    <property type="evidence" value="ECO:0007669"/>
    <property type="project" value="InterPro"/>
</dbReference>
<dbReference type="InterPro" id="IPR001969">
    <property type="entry name" value="Aspartic_peptidase_AS"/>
</dbReference>
<evidence type="ECO:0008006" key="3">
    <source>
        <dbReference type="Google" id="ProtNLM"/>
    </source>
</evidence>
<dbReference type="GO" id="GO:0006508">
    <property type="term" value="P:proteolysis"/>
    <property type="evidence" value="ECO:0007669"/>
    <property type="project" value="InterPro"/>
</dbReference>
<dbReference type="AlphaFoldDB" id="K0RPX5"/>
<dbReference type="EMBL" id="AGNL01045502">
    <property type="protein sequence ID" value="EJK48727.1"/>
    <property type="molecule type" value="Genomic_DNA"/>
</dbReference>
<dbReference type="eggNOG" id="ENOG502SSD2">
    <property type="taxonomic scope" value="Eukaryota"/>
</dbReference>
<dbReference type="Gene3D" id="2.40.70.10">
    <property type="entry name" value="Acid Proteases"/>
    <property type="match status" value="1"/>
</dbReference>
<reference evidence="1 2" key="1">
    <citation type="journal article" date="2012" name="Genome Biol.">
        <title>Genome and low-iron response of an oceanic diatom adapted to chronic iron limitation.</title>
        <authorList>
            <person name="Lommer M."/>
            <person name="Specht M."/>
            <person name="Roy A.S."/>
            <person name="Kraemer L."/>
            <person name="Andreson R."/>
            <person name="Gutowska M.A."/>
            <person name="Wolf J."/>
            <person name="Bergner S.V."/>
            <person name="Schilhabel M.B."/>
            <person name="Klostermeier U.C."/>
            <person name="Beiko R.G."/>
            <person name="Rosenstiel P."/>
            <person name="Hippler M."/>
            <person name="Laroche J."/>
        </authorList>
    </citation>
    <scope>NUCLEOTIDE SEQUENCE [LARGE SCALE GENOMIC DNA]</scope>
    <source>
        <strain evidence="1 2">CCMP1005</strain>
    </source>
</reference>
<dbReference type="InterPro" id="IPR021109">
    <property type="entry name" value="Peptidase_aspartic_dom_sf"/>
</dbReference>
<dbReference type="Pfam" id="PF13650">
    <property type="entry name" value="Asp_protease_2"/>
    <property type="match status" value="1"/>
</dbReference>
<gene>
    <name evidence="1" type="ORF">THAOC_32453</name>
</gene>
<organism evidence="1 2">
    <name type="scientific">Thalassiosira oceanica</name>
    <name type="common">Marine diatom</name>
    <dbReference type="NCBI Taxonomy" id="159749"/>
    <lineage>
        <taxon>Eukaryota</taxon>
        <taxon>Sar</taxon>
        <taxon>Stramenopiles</taxon>
        <taxon>Ochrophyta</taxon>
        <taxon>Bacillariophyta</taxon>
        <taxon>Coscinodiscophyceae</taxon>
        <taxon>Thalassiosirophycidae</taxon>
        <taxon>Thalassiosirales</taxon>
        <taxon>Thalassiosiraceae</taxon>
        <taxon>Thalassiosira</taxon>
    </lineage>
</organism>
<name>K0RPX5_THAOC</name>
<comment type="caution">
    <text evidence="1">The sequence shown here is derived from an EMBL/GenBank/DDBJ whole genome shotgun (WGS) entry which is preliminary data.</text>
</comment>
<evidence type="ECO:0000313" key="2">
    <source>
        <dbReference type="Proteomes" id="UP000266841"/>
    </source>
</evidence>
<dbReference type="Proteomes" id="UP000266841">
    <property type="component" value="Unassembled WGS sequence"/>
</dbReference>
<dbReference type="SUPFAM" id="SSF50630">
    <property type="entry name" value="Acid proteases"/>
    <property type="match status" value="1"/>
</dbReference>
<dbReference type="PROSITE" id="PS00141">
    <property type="entry name" value="ASP_PROTEASE"/>
    <property type="match status" value="1"/>
</dbReference>
<accession>K0RPX5</accession>
<sequence length="411" mass="43117">MISMTTTTVRTGGLVWAAALVIGARGFLPSSGTRHSTKRFATPPLAVPDNVGTDEALANMDNDSVIRSPLRFLGPYPTVPLKFPRLSTPSQREKDLSGISLDFVLDTAANVNTLNAQVAKELNLEAVGEVPGGYGAAGEIAGAETYMLGDCSLDLSVLGEKKCDDEDEQEDEIFMQGLTASALPVASPAAAGLLGLAFFYCFEGGVEMVWQPNEESPTPSITFHGSIAHLNTSGLSCIQYESLPVSLLPSVTICINGVEIPALFDTGSPITCINKQAAEAAGIEPAVSLDEFDDEDGGANSNWNPFAKITANVKAAQKVAQAASQGQLLTLAGGDGPVQLIRSKSSEKIDIRTKDGVTDLAESQLFIGDIPGLQALGGLGGDAPPAAVLGMDIIARRPRVIFRARQNQIYL</sequence>
<protein>
    <recommendedName>
        <fullName evidence="3">Peptidase A2 domain-containing protein</fullName>
    </recommendedName>
</protein>